<evidence type="ECO:0000313" key="4">
    <source>
        <dbReference type="WBParaSite" id="PgB08_g038_t02"/>
    </source>
</evidence>
<keyword evidence="2" id="KW-0472">Membrane</keyword>
<keyword evidence="2" id="KW-1133">Transmembrane helix</keyword>
<sequence length="283" mass="32106">IDFRSEHGRSCAMGCSSTVLFYSFFNALTLHNVVLMNEANGVVFKKDSSGSASANDNNVDISSFKWPPFTEADYSGMISVVIDLSETPNAHKCLKTLNFEVDNGVNKAVMHFNENSVLIRNDDDVRNIAHSLQLPKFAIVIYFDEAHVDVKLDGRIYPFTTKIGYRSEVTCMLRGSLDCRRSRADVQYDYKRFRRRKKLRVDDMLSQIFRTALVVLFPVAVIATIPTVALIWVEAIEKRRYQLAKDKPIKLKLTREYLAKVRPVKKGKKHSTANEAAATKDSK</sequence>
<evidence type="ECO:0000256" key="1">
    <source>
        <dbReference type="SAM" id="MobiDB-lite"/>
    </source>
</evidence>
<evidence type="ECO:0000313" key="3">
    <source>
        <dbReference type="Proteomes" id="UP000887569"/>
    </source>
</evidence>
<reference evidence="4" key="1">
    <citation type="submission" date="2022-11" db="UniProtKB">
        <authorList>
            <consortium name="WormBaseParasite"/>
        </authorList>
    </citation>
    <scope>IDENTIFICATION</scope>
</reference>
<dbReference type="WBParaSite" id="PgB08_g038_t02">
    <property type="protein sequence ID" value="PgB08_g038_t02"/>
    <property type="gene ID" value="PgB08_g038"/>
</dbReference>
<dbReference type="AlphaFoldDB" id="A0A914ZSF2"/>
<name>A0A914ZSF2_PARUN</name>
<accession>A0A914ZSF2</accession>
<organism evidence="3 4">
    <name type="scientific">Parascaris univalens</name>
    <name type="common">Nematode worm</name>
    <dbReference type="NCBI Taxonomy" id="6257"/>
    <lineage>
        <taxon>Eukaryota</taxon>
        <taxon>Metazoa</taxon>
        <taxon>Ecdysozoa</taxon>
        <taxon>Nematoda</taxon>
        <taxon>Chromadorea</taxon>
        <taxon>Rhabditida</taxon>
        <taxon>Spirurina</taxon>
        <taxon>Ascaridomorpha</taxon>
        <taxon>Ascaridoidea</taxon>
        <taxon>Ascarididae</taxon>
        <taxon>Parascaris</taxon>
    </lineage>
</organism>
<proteinExistence type="predicted"/>
<evidence type="ECO:0000256" key="2">
    <source>
        <dbReference type="SAM" id="Phobius"/>
    </source>
</evidence>
<keyword evidence="2" id="KW-0812">Transmembrane</keyword>
<feature type="region of interest" description="Disordered" evidence="1">
    <location>
        <begin position="264"/>
        <end position="283"/>
    </location>
</feature>
<keyword evidence="3" id="KW-1185">Reference proteome</keyword>
<dbReference type="Proteomes" id="UP000887569">
    <property type="component" value="Unplaced"/>
</dbReference>
<protein>
    <submittedName>
        <fullName evidence="4">Uncharacterized protein</fullName>
    </submittedName>
</protein>
<feature type="transmembrane region" description="Helical" evidence="2">
    <location>
        <begin position="208"/>
        <end position="233"/>
    </location>
</feature>